<keyword evidence="4" id="KW-1185">Reference proteome</keyword>
<keyword evidence="2" id="KW-0732">Signal</keyword>
<feature type="region of interest" description="Disordered" evidence="1">
    <location>
        <begin position="204"/>
        <end position="238"/>
    </location>
</feature>
<evidence type="ECO:0000313" key="4">
    <source>
        <dbReference type="Proteomes" id="UP001370758"/>
    </source>
</evidence>
<feature type="signal peptide" evidence="2">
    <location>
        <begin position="1"/>
        <end position="23"/>
    </location>
</feature>
<evidence type="ECO:0000313" key="3">
    <source>
        <dbReference type="EMBL" id="KAK6511634.1"/>
    </source>
</evidence>
<feature type="compositionally biased region" description="Acidic residues" evidence="1">
    <location>
        <begin position="468"/>
        <end position="478"/>
    </location>
</feature>
<dbReference type="Proteomes" id="UP001370758">
    <property type="component" value="Unassembled WGS sequence"/>
</dbReference>
<sequence length="534" mass="58606">MLNGLQKIILLSLATLLLPPGQGLMLDVVPKGDTTGGSQALRLCKPFKKDIYEVVKVINPATHKFCPGGTLIWYWDFGSVELSETKDGDEYHTLIQIAGGPNTEADPGITNVLDEEEYLLYGTLKRDAIFRSLFKIKREDRYLHLEEEDDLRVGDILEFWGPSNPGQRGLFLSVFGPDSFGLRRAPFSEDPTTSPEIELRVRAVSASNTKSGSRPERDRLSGQSPINRSTSLALSPRKKKKTGCLTRVCNATAGGLGSIFRGAKNFFSGAGDRSQQRSRAQDPRRFLDNLATFADRSGTGRVRLRDSVSRQLTQNSEPSVTSVRRQSNRGDVPELTPADEEGSLPVRDLPRLLNLGPSGLRRVLNYALDGGLAKITEGTEGTGIDTHAEIRTPGLVDTRPVLNTMTTSRPDTHGHFSSEILISPKNPEIAENPEEEEDEEEELSNNDKDDGGDSEEDTSSLSITISEDANEDAYEDVEVNNPPMLETREGGPGASKGALDLSKVTSTRGSQPVPVDKQLRRSKHLMESYSEELE</sequence>
<protein>
    <submittedName>
        <fullName evidence="3">Uncharacterized protein</fullName>
    </submittedName>
</protein>
<feature type="compositionally biased region" description="Polar residues" evidence="1">
    <location>
        <begin position="221"/>
        <end position="233"/>
    </location>
</feature>
<dbReference type="EMBL" id="JAVHJL010000001">
    <property type="protein sequence ID" value="KAK6511634.1"/>
    <property type="molecule type" value="Genomic_DNA"/>
</dbReference>
<name>A0AAV9WMX4_9PEZI</name>
<feature type="compositionally biased region" description="Acidic residues" evidence="1">
    <location>
        <begin position="431"/>
        <end position="444"/>
    </location>
</feature>
<comment type="caution">
    <text evidence="3">The sequence shown here is derived from an EMBL/GenBank/DDBJ whole genome shotgun (WGS) entry which is preliminary data.</text>
</comment>
<reference evidence="3 4" key="1">
    <citation type="submission" date="2023-08" db="EMBL/GenBank/DDBJ databases">
        <authorList>
            <person name="Palmer J.M."/>
        </authorList>
    </citation>
    <scope>NUCLEOTIDE SEQUENCE [LARGE SCALE GENOMIC DNA]</scope>
    <source>
        <strain evidence="3 4">TWF481</strain>
    </source>
</reference>
<dbReference type="AlphaFoldDB" id="A0AAV9WMX4"/>
<gene>
    <name evidence="3" type="ORF">TWF481_000543</name>
</gene>
<organism evidence="3 4">
    <name type="scientific">Arthrobotrys musiformis</name>
    <dbReference type="NCBI Taxonomy" id="47236"/>
    <lineage>
        <taxon>Eukaryota</taxon>
        <taxon>Fungi</taxon>
        <taxon>Dikarya</taxon>
        <taxon>Ascomycota</taxon>
        <taxon>Pezizomycotina</taxon>
        <taxon>Orbiliomycetes</taxon>
        <taxon>Orbiliales</taxon>
        <taxon>Orbiliaceae</taxon>
        <taxon>Arthrobotrys</taxon>
    </lineage>
</organism>
<feature type="region of interest" description="Disordered" evidence="1">
    <location>
        <begin position="305"/>
        <end position="344"/>
    </location>
</feature>
<feature type="region of interest" description="Disordered" evidence="1">
    <location>
        <begin position="401"/>
        <end position="534"/>
    </location>
</feature>
<evidence type="ECO:0000256" key="1">
    <source>
        <dbReference type="SAM" id="MobiDB-lite"/>
    </source>
</evidence>
<accession>A0AAV9WMX4</accession>
<feature type="chain" id="PRO_5043810382" evidence="2">
    <location>
        <begin position="24"/>
        <end position="534"/>
    </location>
</feature>
<evidence type="ECO:0000256" key="2">
    <source>
        <dbReference type="SAM" id="SignalP"/>
    </source>
</evidence>
<feature type="compositionally biased region" description="Polar residues" evidence="1">
    <location>
        <begin position="309"/>
        <end position="325"/>
    </location>
</feature>
<proteinExistence type="predicted"/>